<reference evidence="4" key="1">
    <citation type="journal article" date="2017" name="Nature">
        <title>The genome of Chenopodium quinoa.</title>
        <authorList>
            <person name="Jarvis D.E."/>
            <person name="Ho Y.S."/>
            <person name="Lightfoot D.J."/>
            <person name="Schmoeckel S.M."/>
            <person name="Li B."/>
            <person name="Borm T.J.A."/>
            <person name="Ohyanagi H."/>
            <person name="Mineta K."/>
            <person name="Michell C.T."/>
            <person name="Saber N."/>
            <person name="Kharbatia N.M."/>
            <person name="Rupper R.R."/>
            <person name="Sharp A.R."/>
            <person name="Dally N."/>
            <person name="Boughton B.A."/>
            <person name="Woo Y.H."/>
            <person name="Gao G."/>
            <person name="Schijlen E.G.W.M."/>
            <person name="Guo X."/>
            <person name="Momin A.A."/>
            <person name="Negrao S."/>
            <person name="Al-Babili S."/>
            <person name="Gehring C."/>
            <person name="Roessner U."/>
            <person name="Jung C."/>
            <person name="Murphy K."/>
            <person name="Arold S.T."/>
            <person name="Gojobori T."/>
            <person name="van der Linden C.G."/>
            <person name="van Loo E.N."/>
            <person name="Jellen E.N."/>
            <person name="Maughan P.J."/>
            <person name="Tester M."/>
        </authorList>
    </citation>
    <scope>NUCLEOTIDE SEQUENCE [LARGE SCALE GENOMIC DNA]</scope>
    <source>
        <strain evidence="4">cv. PI 614886</strain>
    </source>
</reference>
<dbReference type="PANTHER" id="PTHR35046">
    <property type="entry name" value="ZINC KNUCKLE (CCHC-TYPE) FAMILY PROTEIN"/>
    <property type="match status" value="1"/>
</dbReference>
<feature type="domain" description="CCHC-type" evidence="3">
    <location>
        <begin position="283"/>
        <end position="299"/>
    </location>
</feature>
<feature type="region of interest" description="Disordered" evidence="2">
    <location>
        <begin position="356"/>
        <end position="394"/>
    </location>
</feature>
<evidence type="ECO:0000256" key="1">
    <source>
        <dbReference type="PROSITE-ProRule" id="PRU00047"/>
    </source>
</evidence>
<organism evidence="4 5">
    <name type="scientific">Chenopodium quinoa</name>
    <name type="common">Quinoa</name>
    <dbReference type="NCBI Taxonomy" id="63459"/>
    <lineage>
        <taxon>Eukaryota</taxon>
        <taxon>Viridiplantae</taxon>
        <taxon>Streptophyta</taxon>
        <taxon>Embryophyta</taxon>
        <taxon>Tracheophyta</taxon>
        <taxon>Spermatophyta</taxon>
        <taxon>Magnoliopsida</taxon>
        <taxon>eudicotyledons</taxon>
        <taxon>Gunneridae</taxon>
        <taxon>Pentapetalae</taxon>
        <taxon>Caryophyllales</taxon>
        <taxon>Chenopodiaceae</taxon>
        <taxon>Chenopodioideae</taxon>
        <taxon>Atripliceae</taxon>
        <taxon>Chenopodium</taxon>
    </lineage>
</organism>
<evidence type="ECO:0000313" key="4">
    <source>
        <dbReference type="EnsemblPlants" id="AUR62044593-RA:cds"/>
    </source>
</evidence>
<keyword evidence="1" id="KW-0863">Zinc-finger</keyword>
<proteinExistence type="predicted"/>
<feature type="compositionally biased region" description="Polar residues" evidence="2">
    <location>
        <begin position="75"/>
        <end position="104"/>
    </location>
</feature>
<dbReference type="PANTHER" id="PTHR35046:SF26">
    <property type="entry name" value="RNA-DIRECTED DNA POLYMERASE"/>
    <property type="match status" value="1"/>
</dbReference>
<keyword evidence="1" id="KW-0479">Metal-binding</keyword>
<dbReference type="SUPFAM" id="SSF57756">
    <property type="entry name" value="Retrovirus zinc finger-like domains"/>
    <property type="match status" value="2"/>
</dbReference>
<name>A0A803NEN9_CHEQI</name>
<dbReference type="Gramene" id="AUR62044593-RA">
    <property type="protein sequence ID" value="AUR62044593-RA:cds"/>
    <property type="gene ID" value="AUR62044593"/>
</dbReference>
<reference evidence="4" key="2">
    <citation type="submission" date="2021-03" db="UniProtKB">
        <authorList>
            <consortium name="EnsemblPlants"/>
        </authorList>
    </citation>
    <scope>IDENTIFICATION</scope>
</reference>
<feature type="region of interest" description="Disordered" evidence="2">
    <location>
        <begin position="65"/>
        <end position="114"/>
    </location>
</feature>
<evidence type="ECO:0000259" key="3">
    <source>
        <dbReference type="PROSITE" id="PS50158"/>
    </source>
</evidence>
<protein>
    <recommendedName>
        <fullName evidence="3">CCHC-type domain-containing protein</fullName>
    </recommendedName>
</protein>
<keyword evidence="1" id="KW-0862">Zinc</keyword>
<feature type="domain" description="CCHC-type" evidence="3">
    <location>
        <begin position="121"/>
        <end position="138"/>
    </location>
</feature>
<dbReference type="InterPro" id="IPR036875">
    <property type="entry name" value="Znf_CCHC_sf"/>
</dbReference>
<dbReference type="PROSITE" id="PS50158">
    <property type="entry name" value="ZF_CCHC"/>
    <property type="match status" value="2"/>
</dbReference>
<dbReference type="Gene3D" id="4.10.60.10">
    <property type="entry name" value="Zinc finger, CCHC-type"/>
    <property type="match status" value="2"/>
</dbReference>
<dbReference type="SMART" id="SM00343">
    <property type="entry name" value="ZnF_C2HC"/>
    <property type="match status" value="2"/>
</dbReference>
<evidence type="ECO:0000313" key="5">
    <source>
        <dbReference type="Proteomes" id="UP000596660"/>
    </source>
</evidence>
<dbReference type="GO" id="GO:0008270">
    <property type="term" value="F:zinc ion binding"/>
    <property type="evidence" value="ECO:0007669"/>
    <property type="project" value="UniProtKB-KW"/>
</dbReference>
<feature type="compositionally biased region" description="Basic and acidic residues" evidence="2">
    <location>
        <begin position="65"/>
        <end position="74"/>
    </location>
</feature>
<dbReference type="Pfam" id="PF00098">
    <property type="entry name" value="zf-CCHC"/>
    <property type="match status" value="2"/>
</dbReference>
<evidence type="ECO:0000256" key="2">
    <source>
        <dbReference type="SAM" id="MobiDB-lite"/>
    </source>
</evidence>
<dbReference type="GO" id="GO:0003676">
    <property type="term" value="F:nucleic acid binding"/>
    <property type="evidence" value="ECO:0007669"/>
    <property type="project" value="InterPro"/>
</dbReference>
<keyword evidence="5" id="KW-1185">Reference proteome</keyword>
<accession>A0A803NEN9</accession>
<dbReference type="Proteomes" id="UP000596660">
    <property type="component" value="Unplaced"/>
</dbReference>
<dbReference type="InterPro" id="IPR001878">
    <property type="entry name" value="Znf_CCHC"/>
</dbReference>
<dbReference type="AlphaFoldDB" id="A0A803NEN9"/>
<dbReference type="EnsemblPlants" id="AUR62044593-RA">
    <property type="protein sequence ID" value="AUR62044593-RA:cds"/>
    <property type="gene ID" value="AUR62044593"/>
</dbReference>
<sequence>MSVEDYIKEFERLGLTCDLQEKEAYKIARFVKGLTKEINRKVEVTHYATFSDVCKLALKYESQLKEEREKEKPKTSSFKNTSKFTPFNSKGSTFQSKTFSPSSSKGKEKQVVSPSELSTRRKCFKCHGRGHIASECPSKSVLTASQCALMDEEEKAKASGGSIGSGGYKKDEEIKLSDLPEFDGTLDPEVYLDWERRVDRIFSHKVELQSFFTFDEACELAVKVERQIKTSKLKSFRPNYALKGETSKGFEKSENWEKNKGVSDSFKFDAQAKNQRVDKDEIKCFKCQGRGHYKSECPNRRVMTLTRYQALEEEDAKLALLLKEQREGEENEYDFEEECEEQPLFLHKGKRIGLKPLPPKFEPMQHDGSKVISLSTCDEGGSSKRKKKDKQQDRVLQLVQVIQQPQRQA</sequence>